<dbReference type="AlphaFoldDB" id="A0A4V1IPW5"/>
<protein>
    <submittedName>
        <fullName evidence="2">Uncharacterized protein</fullName>
    </submittedName>
</protein>
<accession>A0A4V1IPW5</accession>
<organism evidence="2 3">
    <name type="scientific">Blyttiomyces helicus</name>
    <dbReference type="NCBI Taxonomy" id="388810"/>
    <lineage>
        <taxon>Eukaryota</taxon>
        <taxon>Fungi</taxon>
        <taxon>Fungi incertae sedis</taxon>
        <taxon>Chytridiomycota</taxon>
        <taxon>Chytridiomycota incertae sedis</taxon>
        <taxon>Chytridiomycetes</taxon>
        <taxon>Chytridiomycetes incertae sedis</taxon>
        <taxon>Blyttiomyces</taxon>
    </lineage>
</organism>
<feature type="region of interest" description="Disordered" evidence="1">
    <location>
        <begin position="279"/>
        <end position="361"/>
    </location>
</feature>
<sequence length="517" mass="56794">PRSKEWFWERSDSTIQETPSLRATDLHCIRELQDLLRSLNAALWMDLRTYVQILCMLRNTLNGKDYALCVCSLVSAVAERSMLATSWHLRDAKRYECSRPCGRGYFVQLWLLLDLRRPVCMPRADPMLVPALKYPCAQKDITMIANLRRLGGAPFGSGIQGDKEGSAGVCYSVEVDRGGGGQRARRARLAPGHPCVIFVDDVMGAGPSVLTPAISSTTACDAWLGLPHPGSSLQRSAAKATTASTALISEPRPSGGFLLWRPEDVATLSQATAPVPLAHAGRHAQPSGRASSVAEHPPPPERHLSPPSKPPSPSAPREGFNETNVDLCTQSTTPERPSSFEYRAEEFRSSPSASDKGGGESAASHYYGFKETLHSTSPPPAPVLHKKKQPILKWEEMYDRKWLVTFWVALHPCSKVGPIRSDGCGWMTMALAGGRPWGDWMCKMGGAFCLCIVVIVIHREQGEKDGEKRIIFVAVIRCGHSEDDGGELLFFHKRKFLRPSGPSSAGVWRLQPSQYNI</sequence>
<proteinExistence type="predicted"/>
<name>A0A4V1IPW5_9FUNG</name>
<feature type="compositionally biased region" description="Polar residues" evidence="1">
    <location>
        <begin position="321"/>
        <end position="336"/>
    </location>
</feature>
<dbReference type="Proteomes" id="UP000269721">
    <property type="component" value="Unassembled WGS sequence"/>
</dbReference>
<evidence type="ECO:0000313" key="3">
    <source>
        <dbReference type="Proteomes" id="UP000269721"/>
    </source>
</evidence>
<reference evidence="3" key="1">
    <citation type="journal article" date="2018" name="Nat. Microbiol.">
        <title>Leveraging single-cell genomics to expand the fungal tree of life.</title>
        <authorList>
            <person name="Ahrendt S.R."/>
            <person name="Quandt C.A."/>
            <person name="Ciobanu D."/>
            <person name="Clum A."/>
            <person name="Salamov A."/>
            <person name="Andreopoulos B."/>
            <person name="Cheng J.F."/>
            <person name="Woyke T."/>
            <person name="Pelin A."/>
            <person name="Henrissat B."/>
            <person name="Reynolds N.K."/>
            <person name="Benny G.L."/>
            <person name="Smith M.E."/>
            <person name="James T.Y."/>
            <person name="Grigoriev I.V."/>
        </authorList>
    </citation>
    <scope>NUCLEOTIDE SEQUENCE [LARGE SCALE GENOMIC DNA]</scope>
</reference>
<gene>
    <name evidence="2" type="ORF">BDK51DRAFT_26433</name>
</gene>
<evidence type="ECO:0000256" key="1">
    <source>
        <dbReference type="SAM" id="MobiDB-lite"/>
    </source>
</evidence>
<feature type="non-terminal residue" evidence="2">
    <location>
        <position position="1"/>
    </location>
</feature>
<dbReference type="EMBL" id="ML000058">
    <property type="protein sequence ID" value="RKO84477.1"/>
    <property type="molecule type" value="Genomic_DNA"/>
</dbReference>
<keyword evidence="3" id="KW-1185">Reference proteome</keyword>
<evidence type="ECO:0000313" key="2">
    <source>
        <dbReference type="EMBL" id="RKO84477.1"/>
    </source>
</evidence>